<accession>A0A7M1B6S0</accession>
<dbReference type="AlphaFoldDB" id="A0A7M1B6S0"/>
<evidence type="ECO:0000313" key="2">
    <source>
        <dbReference type="EMBL" id="QOP45391.1"/>
    </source>
</evidence>
<keyword evidence="3" id="KW-1185">Reference proteome</keyword>
<evidence type="ECO:0000313" key="3">
    <source>
        <dbReference type="Proteomes" id="UP000593580"/>
    </source>
</evidence>
<dbReference type="EMBL" id="CP041406">
    <property type="protein sequence ID" value="QOP45391.1"/>
    <property type="molecule type" value="Genomic_DNA"/>
</dbReference>
<sequence>MTAHDIMMVLVMTFPMFLFSIYPGIVVSNFLEKKYGIEESKKRAVMIGVTFLFALTLSLLLYYV</sequence>
<reference evidence="2 3" key="1">
    <citation type="submission" date="2019-07" db="EMBL/GenBank/DDBJ databases">
        <title>Sulfurimonas paralvinellae sp. nov., a novel mesophilic, hydrogen- and sulfur-oxidizing chemolithoautotroph within the Epsilonproteo- bacteria isolated from a deep-sea hydrothermal vent polychaete nest, reclassification of Thiomicrospira denitrificans as Sulfurimonas denitrificans comb. nov. and emended description of the genus Sulfurimonas.</title>
        <authorList>
            <person name="Wang S."/>
            <person name="Jiang L."/>
            <person name="Shao Z."/>
        </authorList>
    </citation>
    <scope>NUCLEOTIDE SEQUENCE [LARGE SCALE GENOMIC DNA]</scope>
    <source>
        <strain evidence="2 3">GO25</strain>
    </source>
</reference>
<keyword evidence="1" id="KW-0812">Transmembrane</keyword>
<protein>
    <submittedName>
        <fullName evidence="2">Uncharacterized protein</fullName>
    </submittedName>
</protein>
<keyword evidence="1" id="KW-1133">Transmembrane helix</keyword>
<name>A0A7M1B6S0_9BACT</name>
<feature type="transmembrane region" description="Helical" evidence="1">
    <location>
        <begin position="6"/>
        <end position="31"/>
    </location>
</feature>
<evidence type="ECO:0000256" key="1">
    <source>
        <dbReference type="SAM" id="Phobius"/>
    </source>
</evidence>
<dbReference type="Proteomes" id="UP000593580">
    <property type="component" value="Chromosome"/>
</dbReference>
<gene>
    <name evidence="2" type="ORF">FM071_03500</name>
</gene>
<feature type="transmembrane region" description="Helical" evidence="1">
    <location>
        <begin position="43"/>
        <end position="63"/>
    </location>
</feature>
<keyword evidence="1" id="KW-0472">Membrane</keyword>
<dbReference type="KEGG" id="spal:FM071_03500"/>
<proteinExistence type="predicted"/>
<dbReference type="RefSeq" id="WP_193111636.1">
    <property type="nucleotide sequence ID" value="NZ_CP041406.1"/>
</dbReference>
<organism evidence="2 3">
    <name type="scientific">Sulfurimonas paralvinellae</name>
    <dbReference type="NCBI Taxonomy" id="317658"/>
    <lineage>
        <taxon>Bacteria</taxon>
        <taxon>Pseudomonadati</taxon>
        <taxon>Campylobacterota</taxon>
        <taxon>Epsilonproteobacteria</taxon>
        <taxon>Campylobacterales</taxon>
        <taxon>Sulfurimonadaceae</taxon>
        <taxon>Sulfurimonas</taxon>
    </lineage>
</organism>